<evidence type="ECO:0000313" key="3">
    <source>
        <dbReference type="Proteomes" id="UP000823388"/>
    </source>
</evidence>
<sequence>MPAPTRHHLKSSTLEIEAGSLPTTGSYPHPISFCSCKTPPSADSHVFSSNISGRLMPLYRSMG</sequence>
<organism evidence="2 3">
    <name type="scientific">Panicum virgatum</name>
    <name type="common">Blackwell switchgrass</name>
    <dbReference type="NCBI Taxonomy" id="38727"/>
    <lineage>
        <taxon>Eukaryota</taxon>
        <taxon>Viridiplantae</taxon>
        <taxon>Streptophyta</taxon>
        <taxon>Embryophyta</taxon>
        <taxon>Tracheophyta</taxon>
        <taxon>Spermatophyta</taxon>
        <taxon>Magnoliopsida</taxon>
        <taxon>Liliopsida</taxon>
        <taxon>Poales</taxon>
        <taxon>Poaceae</taxon>
        <taxon>PACMAD clade</taxon>
        <taxon>Panicoideae</taxon>
        <taxon>Panicodae</taxon>
        <taxon>Paniceae</taxon>
        <taxon>Panicinae</taxon>
        <taxon>Panicum</taxon>
        <taxon>Panicum sect. Hiantes</taxon>
    </lineage>
</organism>
<accession>A0A8T0PGX2</accession>
<reference evidence="2" key="1">
    <citation type="submission" date="2020-05" db="EMBL/GenBank/DDBJ databases">
        <title>WGS assembly of Panicum virgatum.</title>
        <authorList>
            <person name="Lovell J.T."/>
            <person name="Jenkins J."/>
            <person name="Shu S."/>
            <person name="Juenger T.E."/>
            <person name="Schmutz J."/>
        </authorList>
    </citation>
    <scope>NUCLEOTIDE SEQUENCE</scope>
    <source>
        <strain evidence="2">AP13</strain>
    </source>
</reference>
<proteinExistence type="predicted"/>
<protein>
    <submittedName>
        <fullName evidence="2">Uncharacterized protein</fullName>
    </submittedName>
</protein>
<keyword evidence="3" id="KW-1185">Reference proteome</keyword>
<feature type="region of interest" description="Disordered" evidence="1">
    <location>
        <begin position="1"/>
        <end position="21"/>
    </location>
</feature>
<name>A0A8T0PGX2_PANVG</name>
<comment type="caution">
    <text evidence="2">The sequence shown here is derived from an EMBL/GenBank/DDBJ whole genome shotgun (WGS) entry which is preliminary data.</text>
</comment>
<feature type="compositionally biased region" description="Basic residues" evidence="1">
    <location>
        <begin position="1"/>
        <end position="10"/>
    </location>
</feature>
<dbReference type="EMBL" id="CM029052">
    <property type="protein sequence ID" value="KAG2558436.1"/>
    <property type="molecule type" value="Genomic_DNA"/>
</dbReference>
<gene>
    <name evidence="2" type="ORF">PVAP13_8NG266601</name>
</gene>
<evidence type="ECO:0000313" key="2">
    <source>
        <dbReference type="EMBL" id="KAG2558436.1"/>
    </source>
</evidence>
<dbReference type="Proteomes" id="UP000823388">
    <property type="component" value="Chromosome 8N"/>
</dbReference>
<dbReference type="AlphaFoldDB" id="A0A8T0PGX2"/>
<evidence type="ECO:0000256" key="1">
    <source>
        <dbReference type="SAM" id="MobiDB-lite"/>
    </source>
</evidence>